<dbReference type="Pfam" id="PF13439">
    <property type="entry name" value="Glyco_transf_4"/>
    <property type="match status" value="1"/>
</dbReference>
<reference evidence="3 4" key="1">
    <citation type="submission" date="2020-05" db="EMBL/GenBank/DDBJ databases">
        <title>Complete genome sequencing of Campylobacter and Arcobacter type strains.</title>
        <authorList>
            <person name="Miller W.G."/>
            <person name="Yee E."/>
        </authorList>
    </citation>
    <scope>NUCLEOTIDE SEQUENCE [LARGE SCALE GENOMIC DNA]</scope>
    <source>
        <strain evidence="3 4">LMG 6451</strain>
    </source>
</reference>
<evidence type="ECO:0000259" key="1">
    <source>
        <dbReference type="Pfam" id="PF00534"/>
    </source>
</evidence>
<dbReference type="PANTHER" id="PTHR12526:SF627">
    <property type="entry name" value="D-RHAMNOSYLTRANSFERASE WBPZ"/>
    <property type="match status" value="1"/>
</dbReference>
<gene>
    <name evidence="3" type="ORF">CURT_1269</name>
</gene>
<dbReference type="Proteomes" id="UP000509722">
    <property type="component" value="Chromosome"/>
</dbReference>
<dbReference type="EMBL" id="CP053832">
    <property type="protein sequence ID" value="QKF84727.1"/>
    <property type="molecule type" value="Genomic_DNA"/>
</dbReference>
<sequence length="329" mass="38143">MKILQTLQWIQFAGTEKVCVDLCNEMSKNHEVILLSNKDTTQRLDKNVKFIEFNFDKNRFNPFFLYKTAKLLKKIKPDIIHAHNTKVIEIMHYAQFFLDKKIPIIATKHDLSFKKKYKLADLSVAILENMLGILPKNSIVIENGMAYKKPSQLKKSSVFYIVSSGRLSPEKGHQDIIRALSKVDFDFLLEIYGWGEYENELKNLVNELNLNDKVKFCGFDDDIGSVLASCDLQIIASHFEPFGLVTIDGIYYAPLVISTKTGIAGQIFPQKLIFNNENLTQKLNDIYKNYKEHQDEFAKVKLKKDNFSIKKMTQKYIKAYKDLIEDFKK</sequence>
<organism evidence="3 4">
    <name type="scientific">Campylobacter ureolyticus</name>
    <dbReference type="NCBI Taxonomy" id="827"/>
    <lineage>
        <taxon>Bacteria</taxon>
        <taxon>Pseudomonadati</taxon>
        <taxon>Campylobacterota</taxon>
        <taxon>Epsilonproteobacteria</taxon>
        <taxon>Campylobacterales</taxon>
        <taxon>Campylobacteraceae</taxon>
        <taxon>Campylobacter</taxon>
    </lineage>
</organism>
<dbReference type="RefSeq" id="WP_018712629.1">
    <property type="nucleotide sequence ID" value="NZ_CP053832.1"/>
</dbReference>
<dbReference type="GO" id="GO:0016757">
    <property type="term" value="F:glycosyltransferase activity"/>
    <property type="evidence" value="ECO:0007669"/>
    <property type="project" value="InterPro"/>
</dbReference>
<dbReference type="InterPro" id="IPR001296">
    <property type="entry name" value="Glyco_trans_1"/>
</dbReference>
<name>A0AAE7EAR2_9BACT</name>
<dbReference type="GeneID" id="77176175"/>
<dbReference type="PANTHER" id="PTHR12526">
    <property type="entry name" value="GLYCOSYLTRANSFERASE"/>
    <property type="match status" value="1"/>
</dbReference>
<protein>
    <submittedName>
        <fullName evidence="3">Glycosyltransferase, family 1</fullName>
    </submittedName>
</protein>
<evidence type="ECO:0000259" key="2">
    <source>
        <dbReference type="Pfam" id="PF13439"/>
    </source>
</evidence>
<feature type="domain" description="Glycosyltransferase subfamily 4-like N-terminal" evidence="2">
    <location>
        <begin position="14"/>
        <end position="114"/>
    </location>
</feature>
<proteinExistence type="predicted"/>
<dbReference type="InterPro" id="IPR028098">
    <property type="entry name" value="Glyco_trans_4-like_N"/>
</dbReference>
<accession>A0AAE7EAR2</accession>
<dbReference type="SUPFAM" id="SSF53756">
    <property type="entry name" value="UDP-Glycosyltransferase/glycogen phosphorylase"/>
    <property type="match status" value="1"/>
</dbReference>
<dbReference type="Gene3D" id="3.40.50.2000">
    <property type="entry name" value="Glycogen Phosphorylase B"/>
    <property type="match status" value="2"/>
</dbReference>
<dbReference type="Pfam" id="PF00534">
    <property type="entry name" value="Glycos_transf_1"/>
    <property type="match status" value="1"/>
</dbReference>
<feature type="domain" description="Glycosyl transferase family 1" evidence="1">
    <location>
        <begin position="150"/>
        <end position="294"/>
    </location>
</feature>
<evidence type="ECO:0000313" key="3">
    <source>
        <dbReference type="EMBL" id="QKF84727.1"/>
    </source>
</evidence>
<dbReference type="AlphaFoldDB" id="A0AAE7EAR2"/>
<evidence type="ECO:0000313" key="4">
    <source>
        <dbReference type="Proteomes" id="UP000509722"/>
    </source>
</evidence>